<accession>A0A699VSE3</accession>
<feature type="non-terminal residue" evidence="1">
    <location>
        <position position="1"/>
    </location>
</feature>
<evidence type="ECO:0000313" key="1">
    <source>
        <dbReference type="EMBL" id="GFD36256.1"/>
    </source>
</evidence>
<organism evidence="1">
    <name type="scientific">Tanacetum cinerariifolium</name>
    <name type="common">Dalmatian daisy</name>
    <name type="synonym">Chrysanthemum cinerariifolium</name>
    <dbReference type="NCBI Taxonomy" id="118510"/>
    <lineage>
        <taxon>Eukaryota</taxon>
        <taxon>Viridiplantae</taxon>
        <taxon>Streptophyta</taxon>
        <taxon>Embryophyta</taxon>
        <taxon>Tracheophyta</taxon>
        <taxon>Spermatophyta</taxon>
        <taxon>Magnoliopsida</taxon>
        <taxon>eudicotyledons</taxon>
        <taxon>Gunneridae</taxon>
        <taxon>Pentapetalae</taxon>
        <taxon>asterids</taxon>
        <taxon>campanulids</taxon>
        <taxon>Asterales</taxon>
        <taxon>Asteraceae</taxon>
        <taxon>Asteroideae</taxon>
        <taxon>Anthemideae</taxon>
        <taxon>Anthemidinae</taxon>
        <taxon>Tanacetum</taxon>
    </lineage>
</organism>
<evidence type="ECO:0008006" key="2">
    <source>
        <dbReference type="Google" id="ProtNLM"/>
    </source>
</evidence>
<dbReference type="EMBL" id="BKCJ011469265">
    <property type="protein sequence ID" value="GFD36256.1"/>
    <property type="molecule type" value="Genomic_DNA"/>
</dbReference>
<protein>
    <recommendedName>
        <fullName evidence="2">Zinc knuckle CX2CX4HX4C</fullName>
    </recommendedName>
</protein>
<sequence length="81" mass="9021">SEDGLSLLATQIAVGLKKEVSMAIPAEEEDGHIKEVVRVEYEQMPPHCVDCIRFGHDTSLCPKRVYEEVPNILARDTKATI</sequence>
<feature type="non-terminal residue" evidence="1">
    <location>
        <position position="81"/>
    </location>
</feature>
<name>A0A699VSE3_TANCI</name>
<comment type="caution">
    <text evidence="1">The sequence shown here is derived from an EMBL/GenBank/DDBJ whole genome shotgun (WGS) entry which is preliminary data.</text>
</comment>
<reference evidence="1" key="1">
    <citation type="journal article" date="2019" name="Sci. Rep.">
        <title>Draft genome of Tanacetum cinerariifolium, the natural source of mosquito coil.</title>
        <authorList>
            <person name="Yamashiro T."/>
            <person name="Shiraishi A."/>
            <person name="Satake H."/>
            <person name="Nakayama K."/>
        </authorList>
    </citation>
    <scope>NUCLEOTIDE SEQUENCE</scope>
</reference>
<gene>
    <name evidence="1" type="ORF">Tci_908225</name>
</gene>
<proteinExistence type="predicted"/>
<dbReference type="AlphaFoldDB" id="A0A699VSE3"/>